<dbReference type="Pfam" id="PF07776">
    <property type="entry name" value="zf-AD"/>
    <property type="match status" value="1"/>
</dbReference>
<keyword evidence="8" id="KW-0238">DNA-binding</keyword>
<protein>
    <recommendedName>
        <fullName evidence="19">Protein krueppel</fullName>
    </recommendedName>
</protein>
<feature type="binding site" evidence="12">
    <location>
        <position position="17"/>
    </location>
    <ligand>
        <name>Zn(2+)</name>
        <dbReference type="ChEBI" id="CHEBI:29105"/>
    </ligand>
</feature>
<proteinExistence type="inferred from homology"/>
<keyword evidence="7" id="KW-0805">Transcription regulation</keyword>
<feature type="region of interest" description="Disordered" evidence="14">
    <location>
        <begin position="402"/>
        <end position="423"/>
    </location>
</feature>
<evidence type="ECO:0000256" key="14">
    <source>
        <dbReference type="SAM" id="MobiDB-lite"/>
    </source>
</evidence>
<dbReference type="SMART" id="SM00355">
    <property type="entry name" value="ZnF_C2H2"/>
    <property type="match status" value="12"/>
</dbReference>
<feature type="domain" description="C2H2-type" evidence="15">
    <location>
        <begin position="563"/>
        <end position="590"/>
    </location>
</feature>
<feature type="domain" description="C2H2-type" evidence="15">
    <location>
        <begin position="479"/>
        <end position="506"/>
    </location>
</feature>
<evidence type="ECO:0000256" key="2">
    <source>
        <dbReference type="ARBA" id="ARBA00006991"/>
    </source>
</evidence>
<dbReference type="FunFam" id="3.30.160.60:FF:000446">
    <property type="entry name" value="Zinc finger protein"/>
    <property type="match status" value="2"/>
</dbReference>
<organism evidence="17 18">
    <name type="scientific">Cloeon dipterum</name>
    <dbReference type="NCBI Taxonomy" id="197152"/>
    <lineage>
        <taxon>Eukaryota</taxon>
        <taxon>Metazoa</taxon>
        <taxon>Ecdysozoa</taxon>
        <taxon>Arthropoda</taxon>
        <taxon>Hexapoda</taxon>
        <taxon>Insecta</taxon>
        <taxon>Pterygota</taxon>
        <taxon>Palaeoptera</taxon>
        <taxon>Ephemeroptera</taxon>
        <taxon>Pisciforma</taxon>
        <taxon>Baetidae</taxon>
        <taxon>Cloeon</taxon>
    </lineage>
</organism>
<keyword evidence="5 11" id="KW-0863">Zinc-finger</keyword>
<dbReference type="EMBL" id="CADEPI010000347">
    <property type="protein sequence ID" value="CAB3384370.1"/>
    <property type="molecule type" value="Genomic_DNA"/>
</dbReference>
<accession>A0A8S1DW58</accession>
<dbReference type="Proteomes" id="UP000494165">
    <property type="component" value="Unassembled WGS sequence"/>
</dbReference>
<dbReference type="FunFam" id="3.30.160.60:FF:000340">
    <property type="entry name" value="zinc finger protein 473 isoform X1"/>
    <property type="match status" value="1"/>
</dbReference>
<dbReference type="GO" id="GO:0000977">
    <property type="term" value="F:RNA polymerase II transcription regulatory region sequence-specific DNA binding"/>
    <property type="evidence" value="ECO:0007669"/>
    <property type="project" value="TreeGrafter"/>
</dbReference>
<dbReference type="PANTHER" id="PTHR24409">
    <property type="entry name" value="ZINC FINGER PROTEIN 142"/>
    <property type="match status" value="1"/>
</dbReference>
<evidence type="ECO:0000313" key="18">
    <source>
        <dbReference type="Proteomes" id="UP000494165"/>
    </source>
</evidence>
<evidence type="ECO:0000313" key="17">
    <source>
        <dbReference type="EMBL" id="CAB3384370.1"/>
    </source>
</evidence>
<feature type="domain" description="C2H2-type" evidence="15">
    <location>
        <begin position="451"/>
        <end position="478"/>
    </location>
</feature>
<name>A0A8S1DW58_9INSE</name>
<dbReference type="PANTHER" id="PTHR24409:SF331">
    <property type="entry name" value="ZINC FINGER PROTEIN 322A"/>
    <property type="match status" value="1"/>
</dbReference>
<evidence type="ECO:0000256" key="13">
    <source>
        <dbReference type="SAM" id="Coils"/>
    </source>
</evidence>
<keyword evidence="9" id="KW-0804">Transcription</keyword>
<feature type="coiled-coil region" evidence="13">
    <location>
        <begin position="73"/>
        <end position="100"/>
    </location>
</feature>
<dbReference type="GO" id="GO:0008270">
    <property type="term" value="F:zinc ion binding"/>
    <property type="evidence" value="ECO:0007669"/>
    <property type="project" value="UniProtKB-UniRule"/>
</dbReference>
<dbReference type="Gene3D" id="3.30.160.60">
    <property type="entry name" value="Classic Zinc Finger"/>
    <property type="match status" value="9"/>
</dbReference>
<feature type="domain" description="C2H2-type" evidence="15">
    <location>
        <begin position="241"/>
        <end position="265"/>
    </location>
</feature>
<evidence type="ECO:0000259" key="15">
    <source>
        <dbReference type="PROSITE" id="PS50157"/>
    </source>
</evidence>
<keyword evidence="3 12" id="KW-0479">Metal-binding</keyword>
<dbReference type="SUPFAM" id="SSF57716">
    <property type="entry name" value="Glucocorticoid receptor-like (DNA-binding domain)"/>
    <property type="match status" value="1"/>
</dbReference>
<evidence type="ECO:0000259" key="16">
    <source>
        <dbReference type="PROSITE" id="PS51915"/>
    </source>
</evidence>
<evidence type="ECO:0000256" key="6">
    <source>
        <dbReference type="ARBA" id="ARBA00022833"/>
    </source>
</evidence>
<reference evidence="17 18" key="1">
    <citation type="submission" date="2020-04" db="EMBL/GenBank/DDBJ databases">
        <authorList>
            <person name="Alioto T."/>
            <person name="Alioto T."/>
            <person name="Gomez Garrido J."/>
        </authorList>
    </citation>
    <scope>NUCLEOTIDE SEQUENCE [LARGE SCALE GENOMIC DNA]</scope>
</reference>
<dbReference type="AlphaFoldDB" id="A0A8S1DW58"/>
<feature type="domain" description="C2H2-type" evidence="15">
    <location>
        <begin position="323"/>
        <end position="350"/>
    </location>
</feature>
<evidence type="ECO:0000256" key="3">
    <source>
        <dbReference type="ARBA" id="ARBA00022723"/>
    </source>
</evidence>
<evidence type="ECO:0000256" key="1">
    <source>
        <dbReference type="ARBA" id="ARBA00004123"/>
    </source>
</evidence>
<evidence type="ECO:0000256" key="5">
    <source>
        <dbReference type="ARBA" id="ARBA00022771"/>
    </source>
</evidence>
<evidence type="ECO:0000256" key="7">
    <source>
        <dbReference type="ARBA" id="ARBA00023015"/>
    </source>
</evidence>
<dbReference type="InterPro" id="IPR036236">
    <property type="entry name" value="Znf_C2H2_sf"/>
</dbReference>
<dbReference type="PROSITE" id="PS51915">
    <property type="entry name" value="ZAD"/>
    <property type="match status" value="1"/>
</dbReference>
<evidence type="ECO:0000256" key="4">
    <source>
        <dbReference type="ARBA" id="ARBA00022737"/>
    </source>
</evidence>
<keyword evidence="18" id="KW-1185">Reference proteome</keyword>
<dbReference type="Pfam" id="PF13912">
    <property type="entry name" value="zf-C2H2_6"/>
    <property type="match status" value="2"/>
</dbReference>
<dbReference type="Pfam" id="PF00096">
    <property type="entry name" value="zf-C2H2"/>
    <property type="match status" value="4"/>
</dbReference>
<comment type="similarity">
    <text evidence="2">Belongs to the krueppel C2H2-type zinc-finger protein family.</text>
</comment>
<feature type="domain" description="C2H2-type" evidence="15">
    <location>
        <begin position="382"/>
        <end position="409"/>
    </location>
</feature>
<keyword evidence="4" id="KW-0677">Repeat</keyword>
<dbReference type="OrthoDB" id="6077919at2759"/>
<feature type="binding site" evidence="12">
    <location>
        <position position="63"/>
    </location>
    <ligand>
        <name>Zn(2+)</name>
        <dbReference type="ChEBI" id="CHEBI:29105"/>
    </ligand>
</feature>
<comment type="caution">
    <text evidence="17">The sequence shown here is derived from an EMBL/GenBank/DDBJ whole genome shotgun (WGS) entry which is preliminary data.</text>
</comment>
<keyword evidence="6 12" id="KW-0862">Zinc</keyword>
<sequence>MVDYAVEVCFTDLCRICANPCHASRRITLFGPDSSRLKLLEKINTFLPSLAISENDGYPNFACILCVSRLTVCDNLVNLCKEANERLRALKTQLDFEKNSRTAESGETYSSSANEFTEAKEGSFEMVPETESAKISVILSKELPKSSERPEQSLVLVNVPSERLQKAKENCDPGSDKQTLLEKGIKSGADSEVSNALKALTSKPAPAASENVRRSSRARVRKRFFETDASRPKLQQKEEQHHCDVCDVSFNNLKKLLLHQRSRAHNLKSCAKNMKCAKCRQTFESSEQLEAHACNPLKCDFCKVVFDNAREQEQHSLLHDGNFTCDMCDARFSELQVLQNHILCHTLGKRKKLHQCRMCAKLFKSRLGLINHESNHTDQRAYSCYICSLAFPDKEEMIEHRRQHTHEEKVVQQGERPRRKKQQPCSVCQKVLASKAGLEVHMRMHKNEKPFECSECGKLFRQEIKLRYHLRIHLGDLPYCCATCGKRFNTQRQLDTHTRVHTNERPYICEVCGLGFRSSGVLGRHKNTHSEEPLFACSICEKRFRTRHATTTHERTHATDKGFMCDLCGRTFAQKVTLEKHRQRHDKQRVSCVECNVSFASKKGLRRHFDKKHPVALGEHIFHNDYVTLTVPNDELIVEVVV</sequence>
<dbReference type="GO" id="GO:0005634">
    <property type="term" value="C:nucleus"/>
    <property type="evidence" value="ECO:0007669"/>
    <property type="project" value="UniProtKB-SubCell"/>
</dbReference>
<gene>
    <name evidence="17" type="ORF">CLODIP_2_CD01251</name>
</gene>
<keyword evidence="13" id="KW-0175">Coiled coil</keyword>
<feature type="domain" description="C2H2-type" evidence="15">
    <location>
        <begin position="423"/>
        <end position="450"/>
    </location>
</feature>
<comment type="subcellular location">
    <subcellularLocation>
        <location evidence="1">Nucleus</location>
    </subcellularLocation>
</comment>
<dbReference type="FunFam" id="3.30.160.60:FF:000213">
    <property type="entry name" value="Zinc finger protein 624"/>
    <property type="match status" value="1"/>
</dbReference>
<dbReference type="GO" id="GO:0000981">
    <property type="term" value="F:DNA-binding transcription factor activity, RNA polymerase II-specific"/>
    <property type="evidence" value="ECO:0007669"/>
    <property type="project" value="TreeGrafter"/>
</dbReference>
<feature type="domain" description="C2H2-type" evidence="15">
    <location>
        <begin position="354"/>
        <end position="381"/>
    </location>
</feature>
<dbReference type="InterPro" id="IPR012934">
    <property type="entry name" value="Znf_AD"/>
</dbReference>
<dbReference type="Gene3D" id="3.40.1800.20">
    <property type="match status" value="1"/>
</dbReference>
<keyword evidence="10" id="KW-0539">Nucleus</keyword>
<dbReference type="SMART" id="SM00868">
    <property type="entry name" value="zf-AD"/>
    <property type="match status" value="1"/>
</dbReference>
<feature type="domain" description="C2H2-type" evidence="15">
    <location>
        <begin position="507"/>
        <end position="534"/>
    </location>
</feature>
<evidence type="ECO:0000256" key="8">
    <source>
        <dbReference type="ARBA" id="ARBA00023125"/>
    </source>
</evidence>
<evidence type="ECO:0000256" key="9">
    <source>
        <dbReference type="ARBA" id="ARBA00023163"/>
    </source>
</evidence>
<feature type="binding site" evidence="12">
    <location>
        <position position="14"/>
    </location>
    <ligand>
        <name>Zn(2+)</name>
        <dbReference type="ChEBI" id="CHEBI:29105"/>
    </ligand>
</feature>
<dbReference type="PROSITE" id="PS50157">
    <property type="entry name" value="ZINC_FINGER_C2H2_2"/>
    <property type="match status" value="10"/>
</dbReference>
<evidence type="ECO:0008006" key="19">
    <source>
        <dbReference type="Google" id="ProtNLM"/>
    </source>
</evidence>
<evidence type="ECO:0000256" key="11">
    <source>
        <dbReference type="PROSITE-ProRule" id="PRU00042"/>
    </source>
</evidence>
<dbReference type="Pfam" id="PF12874">
    <property type="entry name" value="zf-met"/>
    <property type="match status" value="1"/>
</dbReference>
<feature type="domain" description="ZAD" evidence="16">
    <location>
        <begin position="12"/>
        <end position="90"/>
    </location>
</feature>
<evidence type="ECO:0000256" key="12">
    <source>
        <dbReference type="PROSITE-ProRule" id="PRU01263"/>
    </source>
</evidence>
<dbReference type="InterPro" id="IPR013087">
    <property type="entry name" value="Znf_C2H2_type"/>
</dbReference>
<dbReference type="SUPFAM" id="SSF57667">
    <property type="entry name" value="beta-beta-alpha zinc fingers"/>
    <property type="match status" value="7"/>
</dbReference>
<evidence type="ECO:0000256" key="10">
    <source>
        <dbReference type="ARBA" id="ARBA00023242"/>
    </source>
</evidence>
<feature type="binding site" evidence="12">
    <location>
        <position position="66"/>
    </location>
    <ligand>
        <name>Zn(2+)</name>
        <dbReference type="ChEBI" id="CHEBI:29105"/>
    </ligand>
</feature>
<dbReference type="PROSITE" id="PS00028">
    <property type="entry name" value="ZINC_FINGER_C2H2_1"/>
    <property type="match status" value="12"/>
</dbReference>
<feature type="domain" description="C2H2-type" evidence="15">
    <location>
        <begin position="535"/>
        <end position="562"/>
    </location>
</feature>